<keyword evidence="1" id="KW-0805">Transcription regulation</keyword>
<keyword evidence="4" id="KW-0804">Transcription</keyword>
<dbReference type="Pfam" id="PF08281">
    <property type="entry name" value="Sigma70_r4_2"/>
    <property type="match status" value="1"/>
</dbReference>
<feature type="domain" description="RNA polymerase sigma factor 70 region 4 type 2" evidence="5">
    <location>
        <begin position="120"/>
        <end position="171"/>
    </location>
</feature>
<dbReference type="AlphaFoldDB" id="A0A841K0A6"/>
<dbReference type="EMBL" id="JACHEK010000006">
    <property type="protein sequence ID" value="MBB6145389.1"/>
    <property type="molecule type" value="Genomic_DNA"/>
</dbReference>
<dbReference type="PANTHER" id="PTHR43133:SF8">
    <property type="entry name" value="RNA POLYMERASE SIGMA FACTOR HI_1459-RELATED"/>
    <property type="match status" value="1"/>
</dbReference>
<dbReference type="InterPro" id="IPR013324">
    <property type="entry name" value="RNA_pol_sigma_r3/r4-like"/>
</dbReference>
<gene>
    <name evidence="6" type="ORF">HNQ77_003347</name>
</gene>
<dbReference type="GO" id="GO:0003677">
    <property type="term" value="F:DNA binding"/>
    <property type="evidence" value="ECO:0007669"/>
    <property type="project" value="UniProtKB-KW"/>
</dbReference>
<keyword evidence="2" id="KW-0731">Sigma factor</keyword>
<evidence type="ECO:0000256" key="2">
    <source>
        <dbReference type="ARBA" id="ARBA00023082"/>
    </source>
</evidence>
<evidence type="ECO:0000313" key="6">
    <source>
        <dbReference type="EMBL" id="MBB6145389.1"/>
    </source>
</evidence>
<organism evidence="6 7">
    <name type="scientific">Silvibacterium bohemicum</name>
    <dbReference type="NCBI Taxonomy" id="1577686"/>
    <lineage>
        <taxon>Bacteria</taxon>
        <taxon>Pseudomonadati</taxon>
        <taxon>Acidobacteriota</taxon>
        <taxon>Terriglobia</taxon>
        <taxon>Terriglobales</taxon>
        <taxon>Acidobacteriaceae</taxon>
        <taxon>Silvibacterium</taxon>
    </lineage>
</organism>
<accession>A0A841K0A6</accession>
<dbReference type="InterPro" id="IPR036388">
    <property type="entry name" value="WH-like_DNA-bd_sf"/>
</dbReference>
<evidence type="ECO:0000259" key="5">
    <source>
        <dbReference type="Pfam" id="PF08281"/>
    </source>
</evidence>
<evidence type="ECO:0000256" key="1">
    <source>
        <dbReference type="ARBA" id="ARBA00023015"/>
    </source>
</evidence>
<reference evidence="6 7" key="1">
    <citation type="submission" date="2020-08" db="EMBL/GenBank/DDBJ databases">
        <title>Genomic Encyclopedia of Type Strains, Phase IV (KMG-IV): sequencing the most valuable type-strain genomes for metagenomic binning, comparative biology and taxonomic classification.</title>
        <authorList>
            <person name="Goeker M."/>
        </authorList>
    </citation>
    <scope>NUCLEOTIDE SEQUENCE [LARGE SCALE GENOMIC DNA]</scope>
    <source>
        <strain evidence="6 7">DSM 103733</strain>
    </source>
</reference>
<dbReference type="GO" id="GO:0016987">
    <property type="term" value="F:sigma factor activity"/>
    <property type="evidence" value="ECO:0007669"/>
    <property type="project" value="UniProtKB-KW"/>
</dbReference>
<dbReference type="SUPFAM" id="SSF88659">
    <property type="entry name" value="Sigma3 and sigma4 domains of RNA polymerase sigma factors"/>
    <property type="match status" value="1"/>
</dbReference>
<dbReference type="InterPro" id="IPR039425">
    <property type="entry name" value="RNA_pol_sigma-70-like"/>
</dbReference>
<protein>
    <submittedName>
        <fullName evidence="6">RNA polymerase sigma-70 factor (ECF subfamily)</fullName>
    </submittedName>
</protein>
<dbReference type="Proteomes" id="UP000538666">
    <property type="component" value="Unassembled WGS sequence"/>
</dbReference>
<keyword evidence="7" id="KW-1185">Reference proteome</keyword>
<dbReference type="Gene3D" id="1.10.10.10">
    <property type="entry name" value="Winged helix-like DNA-binding domain superfamily/Winged helix DNA-binding domain"/>
    <property type="match status" value="1"/>
</dbReference>
<dbReference type="GO" id="GO:0006352">
    <property type="term" value="P:DNA-templated transcription initiation"/>
    <property type="evidence" value="ECO:0007669"/>
    <property type="project" value="InterPro"/>
</dbReference>
<comment type="caution">
    <text evidence="6">The sequence shown here is derived from an EMBL/GenBank/DDBJ whole genome shotgun (WGS) entry which is preliminary data.</text>
</comment>
<dbReference type="InterPro" id="IPR013249">
    <property type="entry name" value="RNA_pol_sigma70_r4_t2"/>
</dbReference>
<proteinExistence type="predicted"/>
<name>A0A841K0A6_9BACT</name>
<dbReference type="RefSeq" id="WP_050061527.1">
    <property type="nucleotide sequence ID" value="NZ_JACHEK010000006.1"/>
</dbReference>
<evidence type="ECO:0000313" key="7">
    <source>
        <dbReference type="Proteomes" id="UP000538666"/>
    </source>
</evidence>
<sequence length="186" mass="20847">MFEFEPLNTGNKMVEVTITSRQMQRAEDRRRDIYDSHRHRTFALAFYMTGNEIEAEKILTDTFVAAFSAAPEPSAQDVDAALVTELRSRFSLNAQAPMATPEYAEPGSANLSQRNVRRTDLEEAIQTLPDSERLLFLLRDVEGYTSAAISKLLQIPETQVNRSLLSARIRLRRALAEGQEAAAEAA</sequence>
<dbReference type="OrthoDB" id="121840at2"/>
<evidence type="ECO:0000256" key="4">
    <source>
        <dbReference type="ARBA" id="ARBA00023163"/>
    </source>
</evidence>
<evidence type="ECO:0000256" key="3">
    <source>
        <dbReference type="ARBA" id="ARBA00023125"/>
    </source>
</evidence>
<dbReference type="PANTHER" id="PTHR43133">
    <property type="entry name" value="RNA POLYMERASE ECF-TYPE SIGMA FACTO"/>
    <property type="match status" value="1"/>
</dbReference>
<keyword evidence="3" id="KW-0238">DNA-binding</keyword>